<keyword evidence="3" id="KW-1185">Reference proteome</keyword>
<dbReference type="SUPFAM" id="SSF141571">
    <property type="entry name" value="Pentapeptide repeat-like"/>
    <property type="match status" value="1"/>
</dbReference>
<dbReference type="Proteomes" id="UP000661112">
    <property type="component" value="Unassembled WGS sequence"/>
</dbReference>
<dbReference type="Pfam" id="PF00805">
    <property type="entry name" value="Pentapeptide"/>
    <property type="match status" value="2"/>
</dbReference>
<proteinExistence type="predicted"/>
<evidence type="ECO:0000313" key="2">
    <source>
        <dbReference type="EMBL" id="MBD2501171.1"/>
    </source>
</evidence>
<dbReference type="InterPro" id="IPR051082">
    <property type="entry name" value="Pentapeptide-BTB/POZ_domain"/>
</dbReference>
<evidence type="ECO:0000313" key="3">
    <source>
        <dbReference type="Proteomes" id="UP000661112"/>
    </source>
</evidence>
<feature type="region of interest" description="Disordered" evidence="1">
    <location>
        <begin position="118"/>
        <end position="158"/>
    </location>
</feature>
<dbReference type="PANTHER" id="PTHR14136:SF17">
    <property type="entry name" value="BTB_POZ DOMAIN-CONTAINING PROTEIN KCTD9"/>
    <property type="match status" value="1"/>
</dbReference>
<organism evidence="2 3">
    <name type="scientific">Anabaena azotica FACHB-119</name>
    <dbReference type="NCBI Taxonomy" id="947527"/>
    <lineage>
        <taxon>Bacteria</taxon>
        <taxon>Bacillati</taxon>
        <taxon>Cyanobacteriota</taxon>
        <taxon>Cyanophyceae</taxon>
        <taxon>Nostocales</taxon>
        <taxon>Nostocaceae</taxon>
        <taxon>Anabaena</taxon>
        <taxon>Anabaena azotica</taxon>
    </lineage>
</organism>
<evidence type="ECO:0000256" key="1">
    <source>
        <dbReference type="SAM" id="MobiDB-lite"/>
    </source>
</evidence>
<dbReference type="RefSeq" id="WP_190471420.1">
    <property type="nucleotide sequence ID" value="NZ_JACJSG010000013.1"/>
</dbReference>
<accession>A0ABR8D4T5</accession>
<dbReference type="EMBL" id="JACJSG010000013">
    <property type="protein sequence ID" value="MBD2501171.1"/>
    <property type="molecule type" value="Genomic_DNA"/>
</dbReference>
<feature type="compositionally biased region" description="Polar residues" evidence="1">
    <location>
        <begin position="118"/>
        <end position="157"/>
    </location>
</feature>
<dbReference type="PANTHER" id="PTHR14136">
    <property type="entry name" value="BTB_POZ DOMAIN-CONTAINING PROTEIN KCTD9"/>
    <property type="match status" value="1"/>
</dbReference>
<dbReference type="Gene3D" id="2.60.40.1120">
    <property type="entry name" value="Carboxypeptidase-like, regulatory domain"/>
    <property type="match status" value="1"/>
</dbReference>
<protein>
    <submittedName>
        <fullName evidence="2">Pentapeptide repeat-containing protein</fullName>
    </submittedName>
</protein>
<reference evidence="2 3" key="1">
    <citation type="journal article" date="2020" name="ISME J.">
        <title>Comparative genomics reveals insights into cyanobacterial evolution and habitat adaptation.</title>
        <authorList>
            <person name="Chen M.Y."/>
            <person name="Teng W.K."/>
            <person name="Zhao L."/>
            <person name="Hu C.X."/>
            <person name="Zhou Y.K."/>
            <person name="Han B.P."/>
            <person name="Song L.R."/>
            <person name="Shu W.S."/>
        </authorList>
    </citation>
    <scope>NUCLEOTIDE SEQUENCE [LARGE SCALE GENOMIC DNA]</scope>
    <source>
        <strain evidence="2 3">FACHB-119</strain>
    </source>
</reference>
<gene>
    <name evidence="2" type="ORF">H6G83_11260</name>
</gene>
<name>A0ABR8D4T5_9NOST</name>
<dbReference type="InterPro" id="IPR001646">
    <property type="entry name" value="5peptide_repeat"/>
</dbReference>
<comment type="caution">
    <text evidence="2">The sequence shown here is derived from an EMBL/GenBank/DDBJ whole genome shotgun (WGS) entry which is preliminary data.</text>
</comment>
<sequence>MIGTPIAIAGTIATVVTVPEFRCSVGLKSEACVVPKAIVELITQKETGEALDGVKIQFISQGAPEVQYTDNNGYAKVILPSKGDVYVNLSKQNYPPQNFTINLENEQTRTRIIKFQQSGKPDVQPISSTPSSAATLSVSKPPQATSTPLVSANNINGSPEEANKNLETLVKTKKCSNCYLVGVDLGFANLERADLTGANLRGARGCPRLNGANLSGADLRGFSICGANQLDLQGANLRNVNLKGANLYAANLRGADLSGTNLSDVNLDKADLAGAILPDDAKPSN</sequence>
<dbReference type="Gene3D" id="2.160.20.80">
    <property type="entry name" value="E3 ubiquitin-protein ligase SopA"/>
    <property type="match status" value="1"/>
</dbReference>